<dbReference type="InterPro" id="IPR000868">
    <property type="entry name" value="Isochorismatase-like_dom"/>
</dbReference>
<dbReference type="SUPFAM" id="SSF52499">
    <property type="entry name" value="Isochorismatase-like hydrolases"/>
    <property type="match status" value="1"/>
</dbReference>
<evidence type="ECO:0000313" key="3">
    <source>
        <dbReference type="Proteomes" id="UP000251891"/>
    </source>
</evidence>
<dbReference type="AlphaFoldDB" id="A0A365GWE7"/>
<gene>
    <name evidence="2" type="ORF">DPM19_31745</name>
</gene>
<dbReference type="RefSeq" id="WP_111871787.1">
    <property type="nucleotide sequence ID" value="NZ_QLYX01000021.1"/>
</dbReference>
<dbReference type="PANTHER" id="PTHR43559:SF1">
    <property type="entry name" value="HYDROLASE"/>
    <property type="match status" value="1"/>
</dbReference>
<proteinExistence type="predicted"/>
<protein>
    <submittedName>
        <fullName evidence="2">Hydrolase</fullName>
    </submittedName>
</protein>
<dbReference type="Proteomes" id="UP000251891">
    <property type="component" value="Unassembled WGS sequence"/>
</dbReference>
<dbReference type="Pfam" id="PF00857">
    <property type="entry name" value="Isochorismatase"/>
    <property type="match status" value="1"/>
</dbReference>
<evidence type="ECO:0000313" key="2">
    <source>
        <dbReference type="EMBL" id="RAY11088.1"/>
    </source>
</evidence>
<comment type="caution">
    <text evidence="2">The sequence shown here is derived from an EMBL/GenBank/DDBJ whole genome shotgun (WGS) entry which is preliminary data.</text>
</comment>
<accession>A0A365GWE7</accession>
<keyword evidence="2" id="KW-0378">Hydrolase</keyword>
<dbReference type="GO" id="GO:0016787">
    <property type="term" value="F:hydrolase activity"/>
    <property type="evidence" value="ECO:0007669"/>
    <property type="project" value="UniProtKB-KW"/>
</dbReference>
<dbReference type="InterPro" id="IPR053152">
    <property type="entry name" value="Hydrolase_YcaC-like"/>
</dbReference>
<dbReference type="EMBL" id="QLYX01000021">
    <property type="protein sequence ID" value="RAY11088.1"/>
    <property type="molecule type" value="Genomic_DNA"/>
</dbReference>
<dbReference type="CDD" id="cd01012">
    <property type="entry name" value="YcaC_related"/>
    <property type="match status" value="1"/>
</dbReference>
<sequence>MTTSSALQDLPDSAITSLFSREDIALLLIDHQPQMIFGARSADPQTLVNNVTALAKLAKVFDLPTVLTSIAAETFSGPVIPEITRALPGVEVIDRSYINAWQDGAFRAAVEATGRRRLLMAGLWTEVCLTFPALSATEAGYEVFAVIDASAGSSTAAHDAAIVRMSQQGVIPVSTASVLSELQRDWARTDTYDAVNDIVSDHMGAWGQGVNYVRAGFTKK</sequence>
<name>A0A365GWE7_9ACTN</name>
<dbReference type="OrthoDB" id="9789777at2"/>
<feature type="domain" description="Isochorismatase-like" evidence="1">
    <location>
        <begin position="25"/>
        <end position="176"/>
    </location>
</feature>
<dbReference type="Gene3D" id="3.40.50.850">
    <property type="entry name" value="Isochorismatase-like"/>
    <property type="match status" value="1"/>
</dbReference>
<evidence type="ECO:0000259" key="1">
    <source>
        <dbReference type="Pfam" id="PF00857"/>
    </source>
</evidence>
<reference evidence="2 3" key="1">
    <citation type="submission" date="2018-06" db="EMBL/GenBank/DDBJ databases">
        <title>Actinomadura craniellae sp. nov. isolated from marine sponge Craniella sp.</title>
        <authorList>
            <person name="Li L."/>
            <person name="Xu Q.H."/>
            <person name="Lin H.W."/>
            <person name="Lu Y.H."/>
        </authorList>
    </citation>
    <scope>NUCLEOTIDE SEQUENCE [LARGE SCALE GENOMIC DNA]</scope>
    <source>
        <strain evidence="2 3">LHW63021</strain>
    </source>
</reference>
<dbReference type="InterPro" id="IPR036380">
    <property type="entry name" value="Isochorismatase-like_sf"/>
</dbReference>
<keyword evidence="3" id="KW-1185">Reference proteome</keyword>
<organism evidence="2 3">
    <name type="scientific">Actinomadura craniellae</name>
    <dbReference type="NCBI Taxonomy" id="2231787"/>
    <lineage>
        <taxon>Bacteria</taxon>
        <taxon>Bacillati</taxon>
        <taxon>Actinomycetota</taxon>
        <taxon>Actinomycetes</taxon>
        <taxon>Streptosporangiales</taxon>
        <taxon>Thermomonosporaceae</taxon>
        <taxon>Actinomadura</taxon>
    </lineage>
</organism>
<dbReference type="PANTHER" id="PTHR43559">
    <property type="entry name" value="HYDROLASE YCAC-RELATED"/>
    <property type="match status" value="1"/>
</dbReference>